<organism evidence="1 2">
    <name type="scientific">Luteibacter yeojuensis</name>
    <dbReference type="NCBI Taxonomy" id="345309"/>
    <lineage>
        <taxon>Bacteria</taxon>
        <taxon>Pseudomonadati</taxon>
        <taxon>Pseudomonadota</taxon>
        <taxon>Gammaproteobacteria</taxon>
        <taxon>Lysobacterales</taxon>
        <taxon>Rhodanobacteraceae</taxon>
        <taxon>Luteibacter</taxon>
    </lineage>
</organism>
<dbReference type="Pfam" id="PF10783">
    <property type="entry name" value="DUF2599"/>
    <property type="match status" value="1"/>
</dbReference>
<proteinExistence type="predicted"/>
<dbReference type="RefSeq" id="WP_166701259.1">
    <property type="nucleotide sequence ID" value="NZ_JAAQTL010000003.1"/>
</dbReference>
<accession>A0A7X5QXX5</accession>
<evidence type="ECO:0000313" key="2">
    <source>
        <dbReference type="Proteomes" id="UP000518878"/>
    </source>
</evidence>
<name>A0A7X5QXX5_9GAMM</name>
<dbReference type="Proteomes" id="UP000518878">
    <property type="component" value="Unassembled WGS sequence"/>
</dbReference>
<keyword evidence="2" id="KW-1185">Reference proteome</keyword>
<comment type="caution">
    <text evidence="1">The sequence shown here is derived from an EMBL/GenBank/DDBJ whole genome shotgun (WGS) entry which is preliminary data.</text>
</comment>
<dbReference type="EMBL" id="JAAQTL010000003">
    <property type="protein sequence ID" value="NID17455.1"/>
    <property type="molecule type" value="Genomic_DNA"/>
</dbReference>
<reference evidence="1 2" key="1">
    <citation type="journal article" date="2006" name="Int. J. Syst. Evol. Microbiol.">
        <title>Dyella yeojuensis sp. nov., isolated from greenhouse soil in Korea.</title>
        <authorList>
            <person name="Kim B.Y."/>
            <person name="Weon H.Y."/>
            <person name="Lee K.H."/>
            <person name="Seok S.J."/>
            <person name="Kwon S.W."/>
            <person name="Go S.J."/>
            <person name="Stackebrandt E."/>
        </authorList>
    </citation>
    <scope>NUCLEOTIDE SEQUENCE [LARGE SCALE GENOMIC DNA]</scope>
    <source>
        <strain evidence="1 2">DSM 17673</strain>
    </source>
</reference>
<dbReference type="InterPro" id="IPR019719">
    <property type="entry name" value="DUF2599"/>
</dbReference>
<dbReference type="AlphaFoldDB" id="A0A7X5QXX5"/>
<evidence type="ECO:0000313" key="1">
    <source>
        <dbReference type="EMBL" id="NID17455.1"/>
    </source>
</evidence>
<sequence>MKSSAFALAGIAVLCIVGGAGWMAYRLREPPPMAVSEPAHAPGAISAKPCNDVTGEKFIESGVWSLDEFGPRLSITPTRCGRDAGLLKRDSLVMEVIERFSGNINWRNTRGMINQLDCHLFNVPHSQREWDLEPDRPYVGYAQTRRDLCNPHVPRPDPPFE</sequence>
<gene>
    <name evidence="1" type="ORF">HBF32_18430</name>
</gene>
<protein>
    <submittedName>
        <fullName evidence="1">DUF2599 domain-containing protein</fullName>
    </submittedName>
</protein>